<evidence type="ECO:0000313" key="4">
    <source>
        <dbReference type="Proteomes" id="UP000077275"/>
    </source>
</evidence>
<keyword evidence="4" id="KW-1185">Reference proteome</keyword>
<accession>A0A166E694</accession>
<evidence type="ECO:0008006" key="5">
    <source>
        <dbReference type="Google" id="ProtNLM"/>
    </source>
</evidence>
<proteinExistence type="predicted"/>
<evidence type="ECO:0000256" key="1">
    <source>
        <dbReference type="SAM" id="MobiDB-lite"/>
    </source>
</evidence>
<dbReference type="PATRIC" id="fig|47311.3.peg.1032"/>
<dbReference type="EMBL" id="LWMW01000095">
    <property type="protein sequence ID" value="KZX16323.1"/>
    <property type="molecule type" value="Genomic_DNA"/>
</dbReference>
<sequence length="248" mass="29122">MEEKTKYCIYCGNEIPFDAKKCKYCYEWVDEDSISRNNAVNSYSSETIPDDNPDKNKYSTDENNRVSYPQYNNNVVEYSKIIPMRRFYLLMILTGGLYAYYWFYKNASHLRDYHGKDINVAFRTLCFIIVPIANWIVFYELLNDMKKPIKDKGLECYSPGLTLLGLILVGFIGFIFAPFIQLWFFINVQESFNEYWRLEEPNLPIRRSFSNGEIVVMILGIFLTIFLIIVYLSLLLGFMSAATGIPYY</sequence>
<dbReference type="OrthoDB" id="233230at2157"/>
<feature type="transmembrane region" description="Helical" evidence="2">
    <location>
        <begin position="120"/>
        <end position="142"/>
    </location>
</feature>
<keyword evidence="2" id="KW-0472">Membrane</keyword>
<dbReference type="RefSeq" id="WP_067259485.1">
    <property type="nucleotide sequence ID" value="NZ_LWMW01000095.1"/>
</dbReference>
<reference evidence="3 4" key="1">
    <citation type="submission" date="2016-04" db="EMBL/GenBank/DDBJ databases">
        <title>Genome sequence of Methanobrevibacter cuticularis DSM 11139.</title>
        <authorList>
            <person name="Poehlein A."/>
            <person name="Seedorf H."/>
            <person name="Daniel R."/>
        </authorList>
    </citation>
    <scope>NUCLEOTIDE SEQUENCE [LARGE SCALE GENOMIC DNA]</scope>
    <source>
        <strain evidence="3 4">DSM 11139</strain>
    </source>
</reference>
<keyword evidence="2" id="KW-0812">Transmembrane</keyword>
<gene>
    <name evidence="3" type="ORF">MBCUT_09360</name>
</gene>
<comment type="caution">
    <text evidence="3">The sequence shown here is derived from an EMBL/GenBank/DDBJ whole genome shotgun (WGS) entry which is preliminary data.</text>
</comment>
<keyword evidence="2" id="KW-1133">Transmembrane helix</keyword>
<feature type="compositionally biased region" description="Basic and acidic residues" evidence="1">
    <location>
        <begin position="52"/>
        <end position="63"/>
    </location>
</feature>
<feature type="transmembrane region" description="Helical" evidence="2">
    <location>
        <begin position="214"/>
        <end position="238"/>
    </location>
</feature>
<protein>
    <recommendedName>
        <fullName evidence="5">DUF4234 domain-containing protein</fullName>
    </recommendedName>
</protein>
<dbReference type="AlphaFoldDB" id="A0A166E694"/>
<evidence type="ECO:0000256" key="2">
    <source>
        <dbReference type="SAM" id="Phobius"/>
    </source>
</evidence>
<feature type="transmembrane region" description="Helical" evidence="2">
    <location>
        <begin position="163"/>
        <end position="186"/>
    </location>
</feature>
<feature type="region of interest" description="Disordered" evidence="1">
    <location>
        <begin position="42"/>
        <end position="63"/>
    </location>
</feature>
<organism evidence="3 4">
    <name type="scientific">Methanobrevibacter cuticularis</name>
    <dbReference type="NCBI Taxonomy" id="47311"/>
    <lineage>
        <taxon>Archaea</taxon>
        <taxon>Methanobacteriati</taxon>
        <taxon>Methanobacteriota</taxon>
        <taxon>Methanomada group</taxon>
        <taxon>Methanobacteria</taxon>
        <taxon>Methanobacteriales</taxon>
        <taxon>Methanobacteriaceae</taxon>
        <taxon>Methanobrevibacter</taxon>
    </lineage>
</organism>
<dbReference type="Proteomes" id="UP000077275">
    <property type="component" value="Unassembled WGS sequence"/>
</dbReference>
<name>A0A166E694_9EURY</name>
<feature type="transmembrane region" description="Helical" evidence="2">
    <location>
        <begin position="87"/>
        <end position="104"/>
    </location>
</feature>
<evidence type="ECO:0000313" key="3">
    <source>
        <dbReference type="EMBL" id="KZX16323.1"/>
    </source>
</evidence>